<gene>
    <name evidence="2" type="ORF">CEP51_001678</name>
</gene>
<proteinExistence type="predicted"/>
<reference evidence="2 3" key="1">
    <citation type="submission" date="2017-06" db="EMBL/GenBank/DDBJ databases">
        <title>Comparative genomic analysis of Ambrosia Fusariam Clade fungi.</title>
        <authorList>
            <person name="Stajich J.E."/>
            <person name="Carrillo J."/>
            <person name="Kijimoto T."/>
            <person name="Eskalen A."/>
            <person name="O'Donnell K."/>
            <person name="Kasson M."/>
        </authorList>
    </citation>
    <scope>NUCLEOTIDE SEQUENCE [LARGE SCALE GENOMIC DNA]</scope>
    <source>
        <strain evidence="2 3">NRRL62606</strain>
    </source>
</reference>
<dbReference type="AlphaFoldDB" id="A0A428SFQ6"/>
<comment type="caution">
    <text evidence="2">The sequence shown here is derived from an EMBL/GenBank/DDBJ whole genome shotgun (WGS) entry which is preliminary data.</text>
</comment>
<name>A0A428SFQ6_9HYPO</name>
<feature type="compositionally biased region" description="Low complexity" evidence="1">
    <location>
        <begin position="170"/>
        <end position="220"/>
    </location>
</feature>
<evidence type="ECO:0000256" key="1">
    <source>
        <dbReference type="SAM" id="MobiDB-lite"/>
    </source>
</evidence>
<protein>
    <submittedName>
        <fullName evidence="2">Uncharacterized protein</fullName>
    </submittedName>
</protein>
<feature type="compositionally biased region" description="Polar residues" evidence="1">
    <location>
        <begin position="156"/>
        <end position="169"/>
    </location>
</feature>
<keyword evidence="3" id="KW-1185">Reference proteome</keyword>
<organism evidence="2 3">
    <name type="scientific">Fusarium floridanum</name>
    <dbReference type="NCBI Taxonomy" id="1325733"/>
    <lineage>
        <taxon>Eukaryota</taxon>
        <taxon>Fungi</taxon>
        <taxon>Dikarya</taxon>
        <taxon>Ascomycota</taxon>
        <taxon>Pezizomycotina</taxon>
        <taxon>Sordariomycetes</taxon>
        <taxon>Hypocreomycetidae</taxon>
        <taxon>Hypocreales</taxon>
        <taxon>Nectriaceae</taxon>
        <taxon>Fusarium</taxon>
        <taxon>Fusarium solani species complex</taxon>
    </lineage>
</organism>
<dbReference type="Proteomes" id="UP000287972">
    <property type="component" value="Unassembled WGS sequence"/>
</dbReference>
<evidence type="ECO:0000313" key="2">
    <source>
        <dbReference type="EMBL" id="RSL88584.1"/>
    </source>
</evidence>
<evidence type="ECO:0000313" key="3">
    <source>
        <dbReference type="Proteomes" id="UP000287972"/>
    </source>
</evidence>
<dbReference type="EMBL" id="NKCL01000022">
    <property type="protein sequence ID" value="RSL88584.1"/>
    <property type="molecule type" value="Genomic_DNA"/>
</dbReference>
<accession>A0A428SFQ6</accession>
<feature type="region of interest" description="Disordered" evidence="1">
    <location>
        <begin position="149"/>
        <end position="220"/>
    </location>
</feature>
<sequence>MPSTVVTSLLWPAGDNISIKGEVFEAEATGTVYFLRGCKPSDPACEYQTAFLELGPWASETLPAGAAETGVYSVDGTVDHTVYTSVCDMSRSVIEKCTVSKQSGFGDSTEYTITRTKGETRDEFTLLYHAVTLTGGVEKLASASTAVASTKATSTGEASSTNEASSTDETSSTGDASSVTDASSGSATDSSSTQTEMETASSETTSTTETPIPTETASAGSPPLVRAFAALAVAGMAAALVV</sequence>